<dbReference type="RefSeq" id="WP_141624711.1">
    <property type="nucleotide sequence ID" value="NZ_CP041242.1"/>
</dbReference>
<evidence type="ECO:0000256" key="1">
    <source>
        <dbReference type="SAM" id="SignalP"/>
    </source>
</evidence>
<dbReference type="PROSITE" id="PS51257">
    <property type="entry name" value="PROKAR_LIPOPROTEIN"/>
    <property type="match status" value="1"/>
</dbReference>
<accession>A0A514BWK3</accession>
<evidence type="ECO:0000313" key="2">
    <source>
        <dbReference type="EMBL" id="QDH71379.1"/>
    </source>
</evidence>
<feature type="signal peptide" evidence="1">
    <location>
        <begin position="1"/>
        <end position="17"/>
    </location>
</feature>
<proteinExistence type="predicted"/>
<dbReference type="Gene3D" id="2.20.130.30">
    <property type="entry name" value="Protein of unknown function DUF2782"/>
    <property type="match status" value="1"/>
</dbReference>
<dbReference type="Pfam" id="PF11191">
    <property type="entry name" value="DUF2782"/>
    <property type="match status" value="1"/>
</dbReference>
<keyword evidence="3" id="KW-1185">Reference proteome</keyword>
<keyword evidence="1" id="KW-0732">Signal</keyword>
<protein>
    <submittedName>
        <fullName evidence="2">DUF2782 domain-containing protein</fullName>
    </submittedName>
</protein>
<evidence type="ECO:0000313" key="3">
    <source>
        <dbReference type="Proteomes" id="UP000317199"/>
    </source>
</evidence>
<dbReference type="AlphaFoldDB" id="A0A514BWK3"/>
<sequence>MRAALIALLVLSLAACASTAPVSDDPTAGLANPEVIRHEEPSGDVIEEYRVNGRLHVVKVIPARGPVYYLHPGDRRPDDGTPVSPVLWKLFGWD</sequence>
<dbReference type="KEGG" id="lyj:FKV23_15735"/>
<dbReference type="EMBL" id="CP041242">
    <property type="protein sequence ID" value="QDH71379.1"/>
    <property type="molecule type" value="Genomic_DNA"/>
</dbReference>
<reference evidence="2 3" key="1">
    <citation type="submission" date="2019-06" db="EMBL/GenBank/DDBJ databases">
        <title>Lysobacter alkalisoli sp. nov. isolated from saline-alkali soil.</title>
        <authorList>
            <person name="Sun J.-Q."/>
            <person name="Xu L."/>
        </authorList>
    </citation>
    <scope>NUCLEOTIDE SEQUENCE [LARGE SCALE GENOMIC DNA]</scope>
    <source>
        <strain evidence="2 3">SJ-36</strain>
    </source>
</reference>
<feature type="chain" id="PRO_5021716697" evidence="1">
    <location>
        <begin position="18"/>
        <end position="94"/>
    </location>
</feature>
<organism evidence="2 3">
    <name type="scientific">Marilutibacter alkalisoli</name>
    <dbReference type="NCBI Taxonomy" id="2591633"/>
    <lineage>
        <taxon>Bacteria</taxon>
        <taxon>Pseudomonadati</taxon>
        <taxon>Pseudomonadota</taxon>
        <taxon>Gammaproteobacteria</taxon>
        <taxon>Lysobacterales</taxon>
        <taxon>Lysobacteraceae</taxon>
        <taxon>Marilutibacter</taxon>
    </lineage>
</organism>
<dbReference type="OrthoDB" id="5296182at2"/>
<name>A0A514BWK3_9GAMM</name>
<dbReference type="InterPro" id="IPR021357">
    <property type="entry name" value="DUF2782"/>
</dbReference>
<gene>
    <name evidence="2" type="ORF">FKV23_15735</name>
</gene>
<dbReference type="Proteomes" id="UP000317199">
    <property type="component" value="Chromosome"/>
</dbReference>